<sequence length="302" mass="31910" precursor="true">MKTRLNPVSKLLLALACVSPAAASAATLVDFESLPIAFDANNVNVGPFVDNVSIQPGIFGGNDISSTFSAGGVAFNNTFNDAFASFQGFALSQRGLSQWSSGSFAEFFNGNDTVSANGIGNFASSRWVVAFGDYSGPDDPLANIASIMEAPANSVFDSLYVNNTRTTTHVLTTGNSSARAFGSINQDEKFTARFIDLSPGSNGSNFVEVELASFVNATSTLSIVDDWMRVDLSGLGGATRIGIDFTSTDEGAFGLNTPAYVAVDNILVVSVPEPSTWLMLAMGCGMLGWRIKRRQENLTKLV</sequence>
<keyword evidence="4" id="KW-1185">Reference proteome</keyword>
<organism evidence="3 4">
    <name type="scientific">Rubripirellula tenax</name>
    <dbReference type="NCBI Taxonomy" id="2528015"/>
    <lineage>
        <taxon>Bacteria</taxon>
        <taxon>Pseudomonadati</taxon>
        <taxon>Planctomycetota</taxon>
        <taxon>Planctomycetia</taxon>
        <taxon>Pirellulales</taxon>
        <taxon>Pirellulaceae</taxon>
        <taxon>Rubripirellula</taxon>
    </lineage>
</organism>
<proteinExistence type="predicted"/>
<feature type="signal peptide" evidence="1">
    <location>
        <begin position="1"/>
        <end position="25"/>
    </location>
</feature>
<dbReference type="Proteomes" id="UP000318288">
    <property type="component" value="Unassembled WGS sequence"/>
</dbReference>
<evidence type="ECO:0000313" key="4">
    <source>
        <dbReference type="Proteomes" id="UP000318288"/>
    </source>
</evidence>
<dbReference type="OrthoDB" id="8562952at2"/>
<dbReference type="RefSeq" id="WP_146459464.1">
    <property type="nucleotide sequence ID" value="NZ_SJPW01000005.1"/>
</dbReference>
<name>A0A5C6ET46_9BACT</name>
<accession>A0A5C6ET46</accession>
<feature type="domain" description="Ice-binding protein C-terminal" evidence="2">
    <location>
        <begin position="270"/>
        <end position="294"/>
    </location>
</feature>
<protein>
    <submittedName>
        <fullName evidence="3">PEP-CTERM motif protein</fullName>
    </submittedName>
</protein>
<dbReference type="EMBL" id="SJPW01000005">
    <property type="protein sequence ID" value="TWU50776.1"/>
    <property type="molecule type" value="Genomic_DNA"/>
</dbReference>
<dbReference type="InterPro" id="IPR013424">
    <property type="entry name" value="Ice-binding_C"/>
</dbReference>
<reference evidence="3 4" key="1">
    <citation type="submission" date="2019-02" db="EMBL/GenBank/DDBJ databases">
        <title>Deep-cultivation of Planctomycetes and their phenomic and genomic characterization uncovers novel biology.</title>
        <authorList>
            <person name="Wiegand S."/>
            <person name="Jogler M."/>
            <person name="Boedeker C."/>
            <person name="Pinto D."/>
            <person name="Vollmers J."/>
            <person name="Rivas-Marin E."/>
            <person name="Kohn T."/>
            <person name="Peeters S.H."/>
            <person name="Heuer A."/>
            <person name="Rast P."/>
            <person name="Oberbeckmann S."/>
            <person name="Bunk B."/>
            <person name="Jeske O."/>
            <person name="Meyerdierks A."/>
            <person name="Storesund J.E."/>
            <person name="Kallscheuer N."/>
            <person name="Luecker S."/>
            <person name="Lage O.M."/>
            <person name="Pohl T."/>
            <person name="Merkel B.J."/>
            <person name="Hornburger P."/>
            <person name="Mueller R.-W."/>
            <person name="Bruemmer F."/>
            <person name="Labrenz M."/>
            <person name="Spormann A.M."/>
            <person name="Op Den Camp H."/>
            <person name="Overmann J."/>
            <person name="Amann R."/>
            <person name="Jetten M.S.M."/>
            <person name="Mascher T."/>
            <person name="Medema M.H."/>
            <person name="Devos D.P."/>
            <person name="Kaster A.-K."/>
            <person name="Ovreas L."/>
            <person name="Rohde M."/>
            <person name="Galperin M.Y."/>
            <person name="Jogler C."/>
        </authorList>
    </citation>
    <scope>NUCLEOTIDE SEQUENCE [LARGE SCALE GENOMIC DNA]</scope>
    <source>
        <strain evidence="3 4">Poly51</strain>
    </source>
</reference>
<evidence type="ECO:0000256" key="1">
    <source>
        <dbReference type="SAM" id="SignalP"/>
    </source>
</evidence>
<dbReference type="Pfam" id="PF14717">
    <property type="entry name" value="DUF4465"/>
    <property type="match status" value="1"/>
</dbReference>
<evidence type="ECO:0000259" key="2">
    <source>
        <dbReference type="Pfam" id="PF07589"/>
    </source>
</evidence>
<dbReference type="InterPro" id="IPR027828">
    <property type="entry name" value="DUF4465"/>
</dbReference>
<evidence type="ECO:0000313" key="3">
    <source>
        <dbReference type="EMBL" id="TWU50776.1"/>
    </source>
</evidence>
<dbReference type="Pfam" id="PF07589">
    <property type="entry name" value="PEP-CTERM"/>
    <property type="match status" value="1"/>
</dbReference>
<gene>
    <name evidence="3" type="ORF">Poly51_40690</name>
</gene>
<dbReference type="Gene3D" id="2.60.120.1350">
    <property type="entry name" value="Protein of unknown function DUF4465"/>
    <property type="match status" value="1"/>
</dbReference>
<keyword evidence="1" id="KW-0732">Signal</keyword>
<feature type="chain" id="PRO_5022967462" evidence="1">
    <location>
        <begin position="26"/>
        <end position="302"/>
    </location>
</feature>
<dbReference type="NCBIfam" id="TIGR02595">
    <property type="entry name" value="PEP_CTERM"/>
    <property type="match status" value="1"/>
</dbReference>
<comment type="caution">
    <text evidence="3">The sequence shown here is derived from an EMBL/GenBank/DDBJ whole genome shotgun (WGS) entry which is preliminary data.</text>
</comment>
<dbReference type="AlphaFoldDB" id="A0A5C6ET46"/>